<dbReference type="EMBL" id="MLYV02000373">
    <property type="protein sequence ID" value="PSS05417.1"/>
    <property type="molecule type" value="Genomic_DNA"/>
</dbReference>
<feature type="compositionally biased region" description="Low complexity" evidence="1">
    <location>
        <begin position="385"/>
        <end position="401"/>
    </location>
</feature>
<protein>
    <recommendedName>
        <fullName evidence="4">BTB/POZ domain-containing protein</fullName>
    </recommendedName>
</protein>
<dbReference type="Proteomes" id="UP000186601">
    <property type="component" value="Unassembled WGS sequence"/>
</dbReference>
<keyword evidence="3" id="KW-1185">Reference proteome</keyword>
<name>A0A2R6QBB7_9APHY</name>
<feature type="region of interest" description="Disordered" evidence="1">
    <location>
        <begin position="1"/>
        <end position="138"/>
    </location>
</feature>
<dbReference type="OrthoDB" id="3363734at2759"/>
<feature type="compositionally biased region" description="Basic and acidic residues" evidence="1">
    <location>
        <begin position="64"/>
        <end position="74"/>
    </location>
</feature>
<feature type="compositionally biased region" description="Low complexity" evidence="1">
    <location>
        <begin position="7"/>
        <end position="24"/>
    </location>
</feature>
<dbReference type="AlphaFoldDB" id="A0A2R6QBB7"/>
<evidence type="ECO:0000313" key="3">
    <source>
        <dbReference type="Proteomes" id="UP000186601"/>
    </source>
</evidence>
<dbReference type="InterPro" id="IPR011333">
    <property type="entry name" value="SKP1/BTB/POZ_sf"/>
</dbReference>
<feature type="compositionally biased region" description="Low complexity" evidence="1">
    <location>
        <begin position="353"/>
        <end position="366"/>
    </location>
</feature>
<accession>A0A2R6QBB7</accession>
<feature type="compositionally biased region" description="Polar residues" evidence="1">
    <location>
        <begin position="30"/>
        <end position="42"/>
    </location>
</feature>
<dbReference type="Gene3D" id="3.30.710.10">
    <property type="entry name" value="Potassium Channel Kv1.1, Chain A"/>
    <property type="match status" value="1"/>
</dbReference>
<feature type="region of interest" description="Disordered" evidence="1">
    <location>
        <begin position="347"/>
        <end position="431"/>
    </location>
</feature>
<reference evidence="2 3" key="1">
    <citation type="submission" date="2018-02" db="EMBL/GenBank/DDBJ databases">
        <title>Genome sequence of the basidiomycete white-rot fungus Phlebia centrifuga.</title>
        <authorList>
            <person name="Granchi Z."/>
            <person name="Peng M."/>
            <person name="de Vries R.P."/>
            <person name="Hilden K."/>
            <person name="Makela M.R."/>
            <person name="Grigoriev I."/>
            <person name="Riley R."/>
        </authorList>
    </citation>
    <scope>NUCLEOTIDE SEQUENCE [LARGE SCALE GENOMIC DNA]</scope>
    <source>
        <strain evidence="2 3">FBCC195</strain>
    </source>
</reference>
<evidence type="ECO:0008006" key="4">
    <source>
        <dbReference type="Google" id="ProtNLM"/>
    </source>
</evidence>
<evidence type="ECO:0000313" key="2">
    <source>
        <dbReference type="EMBL" id="PSS05417.1"/>
    </source>
</evidence>
<sequence length="448" mass="48563">MSWLGRSSSSSSTSSAAPHASSKSIRISEPQLQSAYDSTSRRSGPLGTGATIVRTPQEALAGPRDSESDGERMQTPEPSILEEEEIEELSPGSPPLPPLPLEDDEEDLPTPSRCSTPSRPTRAVPPTPLEPSSSPSIRPSLKVLDSFPPVPALPVNLPSSPPQPPFEPILLSAAPTNVVDPRKTMVSIETCTATYKTTLNTLTSRPSFLASYLEKMFRTDTKSEEPDEDEESVYSRQSEAEGSFNSIFRNHLAASGLFSSTSTTIQLFLDRPSAPYAHILSYLRTPPSTPEHPAVLPRAVQLTSSSSSRLDTLLELRDEARYLDLDELYKLCTDELRTRHYLGMNRASHHSRGISSASMSSSSVRSLGTLRENDEGEEEKRLSEDSCTGSSTSSTDPTIGPTDRRSPANSVVGEVGWHASPSSAGMPGRGMVHKKFSSVRIRPTGDWI</sequence>
<dbReference type="STRING" id="98765.A0A2R6QBB7"/>
<gene>
    <name evidence="2" type="ORF">PHLCEN_2v3906</name>
</gene>
<feature type="compositionally biased region" description="Low complexity" evidence="1">
    <location>
        <begin position="109"/>
        <end position="122"/>
    </location>
</feature>
<organism evidence="2 3">
    <name type="scientific">Hermanssonia centrifuga</name>
    <dbReference type="NCBI Taxonomy" id="98765"/>
    <lineage>
        <taxon>Eukaryota</taxon>
        <taxon>Fungi</taxon>
        <taxon>Dikarya</taxon>
        <taxon>Basidiomycota</taxon>
        <taxon>Agaricomycotina</taxon>
        <taxon>Agaricomycetes</taxon>
        <taxon>Polyporales</taxon>
        <taxon>Meruliaceae</taxon>
        <taxon>Hermanssonia</taxon>
    </lineage>
</organism>
<evidence type="ECO:0000256" key="1">
    <source>
        <dbReference type="SAM" id="MobiDB-lite"/>
    </source>
</evidence>
<proteinExistence type="predicted"/>
<comment type="caution">
    <text evidence="2">The sequence shown here is derived from an EMBL/GenBank/DDBJ whole genome shotgun (WGS) entry which is preliminary data.</text>
</comment>